<evidence type="ECO:0000256" key="1">
    <source>
        <dbReference type="SAM" id="MobiDB-lite"/>
    </source>
</evidence>
<reference evidence="3 4" key="1">
    <citation type="submission" date="2019-04" db="EMBL/GenBank/DDBJ databases">
        <authorList>
            <person name="Alioto T."/>
            <person name="Alioto T."/>
        </authorList>
    </citation>
    <scope>NUCLEOTIDE SEQUENCE [LARGE SCALE GENOMIC DNA]</scope>
</reference>
<feature type="compositionally biased region" description="Polar residues" evidence="1">
    <location>
        <begin position="88"/>
        <end position="98"/>
    </location>
</feature>
<evidence type="ECO:0000313" key="2">
    <source>
        <dbReference type="EMBL" id="KAF7476903.1"/>
    </source>
</evidence>
<dbReference type="Proteomes" id="UP000662637">
    <property type="component" value="Unassembled WGS sequence"/>
</dbReference>
<evidence type="ECO:0000313" key="4">
    <source>
        <dbReference type="Proteomes" id="UP000335636"/>
    </source>
</evidence>
<reference evidence="2" key="2">
    <citation type="submission" date="2020-08" db="EMBL/GenBank/DDBJ databases">
        <authorList>
            <person name="Shumante A."/>
            <person name="Zimin A.V."/>
            <person name="Puiu D."/>
            <person name="Salzberg S.L."/>
        </authorList>
    </citation>
    <scope>NUCLEOTIDE SEQUENCE</scope>
    <source>
        <strain evidence="2">WC2-LM</strain>
        <tissue evidence="2">Liver</tissue>
    </source>
</reference>
<evidence type="ECO:0000313" key="3">
    <source>
        <dbReference type="EMBL" id="VTJ75057.1"/>
    </source>
</evidence>
<dbReference type="EMBL" id="WJEC01002237">
    <property type="protein sequence ID" value="KAF7476903.1"/>
    <property type="molecule type" value="Genomic_DNA"/>
</dbReference>
<dbReference type="AlphaFoldDB" id="A0A5E4BZI6"/>
<protein>
    <submittedName>
        <fullName evidence="3">Uncharacterized protein</fullName>
    </submittedName>
</protein>
<name>A0A5E4BZI6_MARMO</name>
<gene>
    <name evidence="2" type="ORF">GHT09_011982</name>
    <name evidence="3" type="ORF">MONAX_5E007498</name>
</gene>
<proteinExistence type="predicted"/>
<sequence>MAQRVVPLCATRVRCGIAGEAAGGWARGEATPRAAAIPWVSDDWAPVDTECCCFPSPSHFLPCDHTPGLDKAVLQFRKKGVSGHTPGRTRSSSTRAVT</sequence>
<dbReference type="Proteomes" id="UP000335636">
    <property type="component" value="Unassembled WGS sequence"/>
</dbReference>
<accession>A0A5E4BZI6</accession>
<keyword evidence="4" id="KW-1185">Reference proteome</keyword>
<dbReference type="EMBL" id="CABDUW010000777">
    <property type="protein sequence ID" value="VTJ75057.1"/>
    <property type="molecule type" value="Genomic_DNA"/>
</dbReference>
<feature type="region of interest" description="Disordered" evidence="1">
    <location>
        <begin position="79"/>
        <end position="98"/>
    </location>
</feature>
<organism evidence="3 4">
    <name type="scientific">Marmota monax</name>
    <name type="common">Woodchuck</name>
    <dbReference type="NCBI Taxonomy" id="9995"/>
    <lineage>
        <taxon>Eukaryota</taxon>
        <taxon>Metazoa</taxon>
        <taxon>Chordata</taxon>
        <taxon>Craniata</taxon>
        <taxon>Vertebrata</taxon>
        <taxon>Euteleostomi</taxon>
        <taxon>Mammalia</taxon>
        <taxon>Eutheria</taxon>
        <taxon>Euarchontoglires</taxon>
        <taxon>Glires</taxon>
        <taxon>Rodentia</taxon>
        <taxon>Sciuromorpha</taxon>
        <taxon>Sciuridae</taxon>
        <taxon>Xerinae</taxon>
        <taxon>Marmotini</taxon>
        <taxon>Marmota</taxon>
    </lineage>
</organism>